<dbReference type="OrthoDB" id="110891at2759"/>
<dbReference type="STRING" id="4795.A0A225WHH1"/>
<dbReference type="GO" id="GO:0043657">
    <property type="term" value="C:host cell"/>
    <property type="evidence" value="ECO:0007669"/>
    <property type="project" value="UniProtKB-SubCell"/>
</dbReference>
<evidence type="ECO:0000256" key="7">
    <source>
        <dbReference type="SAM" id="SignalP"/>
    </source>
</evidence>
<accession>A0A225WHH1</accession>
<comment type="similarity">
    <text evidence="3">Belongs to the RxLR effector family.</text>
</comment>
<keyword evidence="10" id="KW-1185">Reference proteome</keyword>
<dbReference type="Pfam" id="PF22748">
    <property type="entry name" value="PexRD54_WY"/>
    <property type="match status" value="1"/>
</dbReference>
<sequence length="488" mass="55505">MYLIALVSSVGLVSPVGSTPTNPATSHHTLRDFPRNSWRRLRLSTGVKEDEDTYESRAFDLSGVKVHINSWLQRLKNFAQRIKLKFSSNNPHTTDKLFTHYKVGQVSVESNLLESTQFQKWFNSMTKTYKKNSDAGDVVMAAKLISHYGDDAVAKMLIAASDVQRTENIAARLEKALFTTWRSTTNNADDVFKLLKLNDEGDQLLKSPVWDMWFSYFTQVYRSNSDEVLLQVLKNHYADDAIAKMVGVAKSRKMAEPLKGALFSSWLSLSYDADDVFKILKLNNQGDKVVFENPVFPTWMSYLPKLKLTNQDEVMFTVLKTHYGESELMKLVEMAKSGRKKIWGGIAAKVEQELWRSQGKTSDDIFTLFKLGQKDNSLLESPEFASWMAYATKLEKLSTKPDPFAVISQLQRSYSDLSLAQMISLSLKKTTGAKWIRIKLVQEEQFGKWLNQYGNVNGVKIMLSRRDVARSNDPVLLDFLSFIAKSTT</sequence>
<proteinExistence type="inferred from homology"/>
<keyword evidence="6" id="KW-0843">Virulence</keyword>
<dbReference type="GO" id="GO:0005576">
    <property type="term" value="C:extracellular region"/>
    <property type="evidence" value="ECO:0007669"/>
    <property type="project" value="UniProtKB-SubCell"/>
</dbReference>
<dbReference type="InterPro" id="IPR054463">
    <property type="entry name" value="PexRD54_WY"/>
</dbReference>
<reference evidence="10" key="1">
    <citation type="submission" date="2017-03" db="EMBL/GenBank/DDBJ databases">
        <title>Phytopthora megakarya and P. palmivora, two closely related causual agents of cacao black pod achieved similar genome size and gene model numbers by different mechanisms.</title>
        <authorList>
            <person name="Ali S."/>
            <person name="Shao J."/>
            <person name="Larry D.J."/>
            <person name="Kronmiller B."/>
            <person name="Shen D."/>
            <person name="Strem M.D."/>
            <person name="Melnick R.L."/>
            <person name="Guiltinan M.J."/>
            <person name="Tyler B.M."/>
            <person name="Meinhardt L.W."/>
            <person name="Bailey B.A."/>
        </authorList>
    </citation>
    <scope>NUCLEOTIDE SEQUENCE [LARGE SCALE GENOMIC DNA]</scope>
    <source>
        <strain evidence="10">zdho120</strain>
    </source>
</reference>
<gene>
    <name evidence="9" type="ORF">PHMEG_0009290</name>
</gene>
<evidence type="ECO:0000313" key="9">
    <source>
        <dbReference type="EMBL" id="OWZ16854.1"/>
    </source>
</evidence>
<organism evidence="9 10">
    <name type="scientific">Phytophthora megakarya</name>
    <dbReference type="NCBI Taxonomy" id="4795"/>
    <lineage>
        <taxon>Eukaryota</taxon>
        <taxon>Sar</taxon>
        <taxon>Stramenopiles</taxon>
        <taxon>Oomycota</taxon>
        <taxon>Peronosporomycetes</taxon>
        <taxon>Peronosporales</taxon>
        <taxon>Peronosporaceae</taxon>
        <taxon>Phytophthora</taxon>
    </lineage>
</organism>
<evidence type="ECO:0000313" key="10">
    <source>
        <dbReference type="Proteomes" id="UP000198211"/>
    </source>
</evidence>
<name>A0A225WHH1_9STRA</name>
<comment type="subcellular location">
    <subcellularLocation>
        <location evidence="1">Host cell</location>
    </subcellularLocation>
    <subcellularLocation>
        <location evidence="2">Secreted</location>
    </subcellularLocation>
</comment>
<dbReference type="EMBL" id="NBNE01000857">
    <property type="protein sequence ID" value="OWZ16854.1"/>
    <property type="molecule type" value="Genomic_DNA"/>
</dbReference>
<keyword evidence="4" id="KW-0964">Secreted</keyword>
<dbReference type="AlphaFoldDB" id="A0A225WHH1"/>
<keyword evidence="5 7" id="KW-0732">Signal</keyword>
<evidence type="ECO:0000256" key="1">
    <source>
        <dbReference type="ARBA" id="ARBA00004340"/>
    </source>
</evidence>
<comment type="caution">
    <text evidence="9">The sequence shown here is derived from an EMBL/GenBank/DDBJ whole genome shotgun (WGS) entry which is preliminary data.</text>
</comment>
<evidence type="ECO:0000256" key="2">
    <source>
        <dbReference type="ARBA" id="ARBA00004613"/>
    </source>
</evidence>
<feature type="domain" description="RxLR effector PexRD54 WY" evidence="8">
    <location>
        <begin position="265"/>
        <end position="302"/>
    </location>
</feature>
<evidence type="ECO:0000259" key="8">
    <source>
        <dbReference type="Pfam" id="PF22748"/>
    </source>
</evidence>
<feature type="chain" id="PRO_5013370703" evidence="7">
    <location>
        <begin position="19"/>
        <end position="488"/>
    </location>
</feature>
<dbReference type="Proteomes" id="UP000198211">
    <property type="component" value="Unassembled WGS sequence"/>
</dbReference>
<evidence type="ECO:0000256" key="5">
    <source>
        <dbReference type="ARBA" id="ARBA00022729"/>
    </source>
</evidence>
<evidence type="ECO:0000256" key="4">
    <source>
        <dbReference type="ARBA" id="ARBA00022525"/>
    </source>
</evidence>
<feature type="signal peptide" evidence="7">
    <location>
        <begin position="1"/>
        <end position="18"/>
    </location>
</feature>
<evidence type="ECO:0000256" key="3">
    <source>
        <dbReference type="ARBA" id="ARBA00010400"/>
    </source>
</evidence>
<evidence type="ECO:0000256" key="6">
    <source>
        <dbReference type="ARBA" id="ARBA00023026"/>
    </source>
</evidence>
<protein>
    <submittedName>
        <fullName evidence="9">RxLR effector protein</fullName>
    </submittedName>
</protein>